<comment type="subcellular location">
    <subcellularLocation>
        <location evidence="1">Cell projection</location>
        <location evidence="1">Cilium</location>
    </subcellularLocation>
    <subcellularLocation>
        <location evidence="2">Cytoplasm</location>
        <location evidence="2">Cytoskeleton</location>
    </subcellularLocation>
</comment>
<dbReference type="Proteomes" id="UP001642409">
    <property type="component" value="Unassembled WGS sequence"/>
</dbReference>
<dbReference type="EMBL" id="CATOUU010001064">
    <property type="protein sequence ID" value="CAI9969788.1"/>
    <property type="molecule type" value="Genomic_DNA"/>
</dbReference>
<sequence length="106" mass="12713">MTTNLEDMEKRAREVYAKLQGEVPEVFKNPDQFNKNVQKLDPTMDPHKLIYRTSNREYGNFNPTLIEMPTMFKGKGENFVKEQNYQIYRDSRMNCAMDKHRFIDKK</sequence>
<reference evidence="7" key="1">
    <citation type="submission" date="2023-06" db="EMBL/GenBank/DDBJ databases">
        <authorList>
            <person name="Kurt Z."/>
        </authorList>
    </citation>
    <scope>NUCLEOTIDE SEQUENCE</scope>
</reference>
<dbReference type="EMBL" id="CAXDID020000204">
    <property type="protein sequence ID" value="CAL6054835.1"/>
    <property type="molecule type" value="Genomic_DNA"/>
</dbReference>
<accession>A0AA86NJ94</accession>
<dbReference type="PANTHER" id="PTHR20899">
    <property type="entry name" value="PIERCE HOMOLOG"/>
    <property type="match status" value="1"/>
</dbReference>
<dbReference type="PANTHER" id="PTHR20899:SF1">
    <property type="entry name" value="PIERCER OF MICROTUBULE WALL 1 PROTEIN"/>
    <property type="match status" value="1"/>
</dbReference>
<keyword evidence="12" id="KW-1185">Reference proteome</keyword>
<evidence type="ECO:0000313" key="7">
    <source>
        <dbReference type="EMBL" id="CAI9920780.1"/>
    </source>
</evidence>
<dbReference type="EMBL" id="CATOUU010000204">
    <property type="protein sequence ID" value="CAI9920780.1"/>
    <property type="molecule type" value="Genomic_DNA"/>
</dbReference>
<evidence type="ECO:0000256" key="4">
    <source>
        <dbReference type="ARBA" id="ARBA00023212"/>
    </source>
</evidence>
<organism evidence="7">
    <name type="scientific">Hexamita inflata</name>
    <dbReference type="NCBI Taxonomy" id="28002"/>
    <lineage>
        <taxon>Eukaryota</taxon>
        <taxon>Metamonada</taxon>
        <taxon>Diplomonadida</taxon>
        <taxon>Hexamitidae</taxon>
        <taxon>Hexamitinae</taxon>
        <taxon>Hexamita</taxon>
    </lineage>
</organism>
<evidence type="ECO:0000313" key="8">
    <source>
        <dbReference type="EMBL" id="CAI9969788.1"/>
    </source>
</evidence>
<evidence type="ECO:0000313" key="9">
    <source>
        <dbReference type="EMBL" id="CAL5999724.1"/>
    </source>
</evidence>
<dbReference type="EMBL" id="CAXDID020000040">
    <property type="protein sequence ID" value="CAL5999724.1"/>
    <property type="molecule type" value="Genomic_DNA"/>
</dbReference>
<evidence type="ECO:0000313" key="11">
    <source>
        <dbReference type="EMBL" id="CAL6087858.1"/>
    </source>
</evidence>
<proteinExistence type="inferred from homology"/>
<evidence type="ECO:0000256" key="6">
    <source>
        <dbReference type="ARBA" id="ARBA00038014"/>
    </source>
</evidence>
<name>A0AA86NJ94_9EUKA</name>
<comment type="similarity">
    <text evidence="6">Belongs to the PIERCE1 family.</text>
</comment>
<dbReference type="InterPro" id="IPR026507">
    <property type="entry name" value="PIRC1/2"/>
</dbReference>
<evidence type="ECO:0000313" key="10">
    <source>
        <dbReference type="EMBL" id="CAL6054835.1"/>
    </source>
</evidence>
<dbReference type="GO" id="GO:0035082">
    <property type="term" value="P:axoneme assembly"/>
    <property type="evidence" value="ECO:0007669"/>
    <property type="project" value="InterPro"/>
</dbReference>
<evidence type="ECO:0000256" key="5">
    <source>
        <dbReference type="ARBA" id="ARBA00023273"/>
    </source>
</evidence>
<dbReference type="EMBL" id="CAXDID020000403">
    <property type="protein sequence ID" value="CAL6087858.1"/>
    <property type="molecule type" value="Genomic_DNA"/>
</dbReference>
<dbReference type="Pfam" id="PF14892">
    <property type="entry name" value="PIRC1_2"/>
    <property type="match status" value="1"/>
</dbReference>
<keyword evidence="3" id="KW-0963">Cytoplasm</keyword>
<keyword evidence="5" id="KW-0966">Cell projection</keyword>
<dbReference type="AlphaFoldDB" id="A0AA86NJ94"/>
<gene>
    <name evidence="9" type="ORF">HINF_LOCUS16352</name>
    <name evidence="10" type="ORF">HINF_LOCUS46254</name>
    <name evidence="8" type="ORF">HINF_LOCUS57433</name>
    <name evidence="11" type="ORF">HINF_LOCUS63849</name>
    <name evidence="7" type="ORF">HINF_LOCUS8425</name>
</gene>
<keyword evidence="4" id="KW-0206">Cytoskeleton</keyword>
<reference evidence="9 12" key="2">
    <citation type="submission" date="2024-07" db="EMBL/GenBank/DDBJ databases">
        <authorList>
            <person name="Akdeniz Z."/>
        </authorList>
    </citation>
    <scope>NUCLEOTIDE SEQUENCE [LARGE SCALE GENOMIC DNA]</scope>
</reference>
<dbReference type="GO" id="GO:0005879">
    <property type="term" value="C:axonemal microtubule"/>
    <property type="evidence" value="ECO:0007669"/>
    <property type="project" value="InterPro"/>
</dbReference>
<evidence type="ECO:0000313" key="12">
    <source>
        <dbReference type="Proteomes" id="UP001642409"/>
    </source>
</evidence>
<evidence type="ECO:0000256" key="1">
    <source>
        <dbReference type="ARBA" id="ARBA00004138"/>
    </source>
</evidence>
<evidence type="ECO:0000256" key="2">
    <source>
        <dbReference type="ARBA" id="ARBA00004245"/>
    </source>
</evidence>
<evidence type="ECO:0000256" key="3">
    <source>
        <dbReference type="ARBA" id="ARBA00022490"/>
    </source>
</evidence>
<comment type="caution">
    <text evidence="7">The sequence shown here is derived from an EMBL/GenBank/DDBJ whole genome shotgun (WGS) entry which is preliminary data.</text>
</comment>
<protein>
    <submittedName>
        <fullName evidence="7">Uncharacterized protein</fullName>
    </submittedName>
</protein>